<accession>A0AB39HVE7</accession>
<dbReference type="SMART" id="SM00866">
    <property type="entry name" value="UTRA"/>
    <property type="match status" value="1"/>
</dbReference>
<dbReference type="Pfam" id="PF07702">
    <property type="entry name" value="UTRA"/>
    <property type="match status" value="1"/>
</dbReference>
<keyword evidence="3" id="KW-0804">Transcription</keyword>
<organism evidence="5">
    <name type="scientific">Ornithinibacillus sp. 4-3</name>
    <dbReference type="NCBI Taxonomy" id="3231488"/>
    <lineage>
        <taxon>Bacteria</taxon>
        <taxon>Bacillati</taxon>
        <taxon>Bacillota</taxon>
        <taxon>Bacilli</taxon>
        <taxon>Bacillales</taxon>
        <taxon>Bacillaceae</taxon>
        <taxon>Ornithinibacillus</taxon>
    </lineage>
</organism>
<dbReference type="PROSITE" id="PS50949">
    <property type="entry name" value="HTH_GNTR"/>
    <property type="match status" value="1"/>
</dbReference>
<dbReference type="CDD" id="cd07377">
    <property type="entry name" value="WHTH_GntR"/>
    <property type="match status" value="1"/>
</dbReference>
<dbReference type="InterPro" id="IPR011663">
    <property type="entry name" value="UTRA"/>
</dbReference>
<dbReference type="PRINTS" id="PR00035">
    <property type="entry name" value="HTHGNTR"/>
</dbReference>
<dbReference type="SUPFAM" id="SSF46785">
    <property type="entry name" value="Winged helix' DNA-binding domain"/>
    <property type="match status" value="1"/>
</dbReference>
<dbReference type="Gene3D" id="3.40.1410.10">
    <property type="entry name" value="Chorismate lyase-like"/>
    <property type="match status" value="1"/>
</dbReference>
<dbReference type="GO" id="GO:0003700">
    <property type="term" value="F:DNA-binding transcription factor activity"/>
    <property type="evidence" value="ECO:0007669"/>
    <property type="project" value="InterPro"/>
</dbReference>
<evidence type="ECO:0000259" key="4">
    <source>
        <dbReference type="PROSITE" id="PS50949"/>
    </source>
</evidence>
<dbReference type="SUPFAM" id="SSF64288">
    <property type="entry name" value="Chorismate lyase-like"/>
    <property type="match status" value="1"/>
</dbReference>
<evidence type="ECO:0000256" key="2">
    <source>
        <dbReference type="ARBA" id="ARBA00023125"/>
    </source>
</evidence>
<dbReference type="InterPro" id="IPR036388">
    <property type="entry name" value="WH-like_DNA-bd_sf"/>
</dbReference>
<gene>
    <name evidence="5" type="ORF">AB4Y30_06255</name>
</gene>
<dbReference type="InterPro" id="IPR050679">
    <property type="entry name" value="Bact_HTH_transcr_reg"/>
</dbReference>
<dbReference type="GO" id="GO:0003677">
    <property type="term" value="F:DNA binding"/>
    <property type="evidence" value="ECO:0007669"/>
    <property type="project" value="UniProtKB-KW"/>
</dbReference>
<evidence type="ECO:0000256" key="1">
    <source>
        <dbReference type="ARBA" id="ARBA00023015"/>
    </source>
</evidence>
<keyword evidence="2" id="KW-0238">DNA-binding</keyword>
<dbReference type="PANTHER" id="PTHR44846">
    <property type="entry name" value="MANNOSYL-D-GLYCERATE TRANSPORT/METABOLISM SYSTEM REPRESSOR MNGR-RELATED"/>
    <property type="match status" value="1"/>
</dbReference>
<dbReference type="Gene3D" id="1.10.10.10">
    <property type="entry name" value="Winged helix-like DNA-binding domain superfamily/Winged helix DNA-binding domain"/>
    <property type="match status" value="1"/>
</dbReference>
<evidence type="ECO:0000313" key="5">
    <source>
        <dbReference type="EMBL" id="XDK33951.1"/>
    </source>
</evidence>
<name>A0AB39HVE7_9BACI</name>
<dbReference type="InterPro" id="IPR028978">
    <property type="entry name" value="Chorismate_lyase_/UTRA_dom_sf"/>
</dbReference>
<dbReference type="EMBL" id="CP162599">
    <property type="protein sequence ID" value="XDK33951.1"/>
    <property type="molecule type" value="Genomic_DNA"/>
</dbReference>
<feature type="domain" description="HTH gntR-type" evidence="4">
    <location>
        <begin position="9"/>
        <end position="77"/>
    </location>
</feature>
<dbReference type="RefSeq" id="WP_368654629.1">
    <property type="nucleotide sequence ID" value="NZ_CP162599.1"/>
</dbReference>
<dbReference type="GO" id="GO:0045892">
    <property type="term" value="P:negative regulation of DNA-templated transcription"/>
    <property type="evidence" value="ECO:0007669"/>
    <property type="project" value="TreeGrafter"/>
</dbReference>
<dbReference type="Pfam" id="PF00392">
    <property type="entry name" value="GntR"/>
    <property type="match status" value="1"/>
</dbReference>
<dbReference type="SMART" id="SM00345">
    <property type="entry name" value="HTH_GNTR"/>
    <property type="match status" value="1"/>
</dbReference>
<dbReference type="AlphaFoldDB" id="A0AB39HVE7"/>
<dbReference type="PANTHER" id="PTHR44846:SF1">
    <property type="entry name" value="MANNOSYL-D-GLYCERATE TRANSPORT_METABOLISM SYSTEM REPRESSOR MNGR-RELATED"/>
    <property type="match status" value="1"/>
</dbReference>
<dbReference type="InterPro" id="IPR000524">
    <property type="entry name" value="Tscrpt_reg_HTH_GntR"/>
</dbReference>
<sequence length="260" mass="29803">MTISRENPIALYLQIAETLKKDIFSEVIQPGKRIGTQKELEERFNVSKITIRKAIEVLENEGLVVTSQGKGTYVRQEKVEQTLDELQSLSDIIKKSGYDPEVKIIKMKKQQTEDSFLVKETTKKIDTLAIERVHFVEKKPIALAKAYIPWELGKHLSNQELEHYTIYELLENKLGIKLSQAEQAIEACPASEELGKILNVQQDSPLLKASRLTYSTDNQLVEKIIFYYRYDVFAFKVNLNSLSITPMWPTIPPTVQNDSE</sequence>
<evidence type="ECO:0000256" key="3">
    <source>
        <dbReference type="ARBA" id="ARBA00023163"/>
    </source>
</evidence>
<dbReference type="InterPro" id="IPR036390">
    <property type="entry name" value="WH_DNA-bd_sf"/>
</dbReference>
<keyword evidence="1" id="KW-0805">Transcription regulation</keyword>
<proteinExistence type="predicted"/>
<reference evidence="5" key="1">
    <citation type="submission" date="2024-07" db="EMBL/GenBank/DDBJ databases">
        <title>Halotolerant mesophilic bacterium Ornithinibacillus sp. 4-3, sp. nov., isolated from soil.</title>
        <authorList>
            <person name="Sidarenka A.V."/>
            <person name="Guliayeva D.E."/>
            <person name="Leanovich S.I."/>
            <person name="Hileuskaya K.S."/>
            <person name="Akhremchuk A.E."/>
            <person name="Sikolenko M.A."/>
            <person name="Valentovich L.N."/>
        </authorList>
    </citation>
    <scope>NUCLEOTIDE SEQUENCE</scope>
    <source>
        <strain evidence="5">4-3</strain>
    </source>
</reference>
<protein>
    <submittedName>
        <fullName evidence="5">GntR family transcriptional regulator</fullName>
    </submittedName>
</protein>